<dbReference type="AlphaFoldDB" id="A0A7S0PRI9"/>
<name>A0A7S0PRI9_MICPS</name>
<proteinExistence type="predicted"/>
<reference evidence="3" key="1">
    <citation type="submission" date="2021-01" db="EMBL/GenBank/DDBJ databases">
        <authorList>
            <person name="Corre E."/>
            <person name="Pelletier E."/>
            <person name="Niang G."/>
            <person name="Scheremetjew M."/>
            <person name="Finn R."/>
            <person name="Kale V."/>
            <person name="Holt S."/>
            <person name="Cochrane G."/>
            <person name="Meng A."/>
            <person name="Brown T."/>
            <person name="Cohen L."/>
        </authorList>
    </citation>
    <scope>NUCLEOTIDE SEQUENCE</scope>
    <source>
        <strain evidence="3">CCMP494</strain>
    </source>
</reference>
<evidence type="ECO:0000256" key="1">
    <source>
        <dbReference type="SAM" id="MobiDB-lite"/>
    </source>
</evidence>
<protein>
    <submittedName>
        <fullName evidence="3">Uncharacterized protein</fullName>
    </submittedName>
</protein>
<accession>A0A7S0PRI9</accession>
<feature type="transmembrane region" description="Helical" evidence="2">
    <location>
        <begin position="36"/>
        <end position="59"/>
    </location>
</feature>
<evidence type="ECO:0000256" key="2">
    <source>
        <dbReference type="SAM" id="Phobius"/>
    </source>
</evidence>
<gene>
    <name evidence="3" type="ORF">MSP1404_LOCUS10309</name>
</gene>
<keyword evidence="2" id="KW-0472">Membrane</keyword>
<feature type="region of interest" description="Disordered" evidence="1">
    <location>
        <begin position="1"/>
        <end position="25"/>
    </location>
</feature>
<organism evidence="3">
    <name type="scientific">Micromonas pusilla</name>
    <name type="common">Picoplanktonic green alga</name>
    <name type="synonym">Chromulina pusilla</name>
    <dbReference type="NCBI Taxonomy" id="38833"/>
    <lineage>
        <taxon>Eukaryota</taxon>
        <taxon>Viridiplantae</taxon>
        <taxon>Chlorophyta</taxon>
        <taxon>Mamiellophyceae</taxon>
        <taxon>Mamiellales</taxon>
        <taxon>Mamiellaceae</taxon>
        <taxon>Micromonas</taxon>
    </lineage>
</organism>
<sequence>MVQASATTAGREGEPLLLHPTHATQGRSWRERATSWTAVFGVLALVAFAGVGLHVTGGWDTVASFRPSEGDGQLCTFSQVASGLTLVQGAALGAVDPTGYGDSAFFFSKPGKPHPFSALGAGFQCGTPYSEWLKGSALFTPNNCELLTPPANQSPFGAPGQKILMVGNSYMFQQVTALLAQYVTQQDFSKSVSGMAYYNGLSGEQKCKCVLDDAAQHRDECIDQFSRSKFDQTPLNGPEDFSGGDGFHANMVGPPATMGIYAFKDGTQLFTLTNHPLMNSDVFGLPAIAAAFETPLWEFDVIYMNYGNQRGFGRMFCGSMVDPADVRAGVGELNHAHVHEALTNGGFKGKLILTTKRHEEDIGAEFNTLFNLEAQSNAQWRTMLVPSHMHLTYDFCPYVAGDPEDFCSTNPACTRKTCPTNALDGCINGGAGHSCAPGFADVGVNLMLHALNMDPGVYFEKSSQPQPWTAGGVTGKAK</sequence>
<evidence type="ECO:0000313" key="3">
    <source>
        <dbReference type="EMBL" id="CAD8592905.1"/>
    </source>
</evidence>
<keyword evidence="2" id="KW-1133">Transmembrane helix</keyword>
<dbReference type="EMBL" id="HBEV01013229">
    <property type="protein sequence ID" value="CAD8592905.1"/>
    <property type="molecule type" value="Transcribed_RNA"/>
</dbReference>
<keyword evidence="2" id="KW-0812">Transmembrane</keyword>